<gene>
    <name evidence="1" type="ORF">SPPYR_2112</name>
</gene>
<dbReference type="EMBL" id="LT598653">
    <property type="protein sequence ID" value="SBV33232.1"/>
    <property type="molecule type" value="Genomic_DNA"/>
</dbReference>
<name>A0A1Y5PT83_9SPHN</name>
<sequence>MVKTLSYNAMLD</sequence>
<proteinExistence type="predicted"/>
<dbReference type="KEGG" id="sphu:SPPYR_2112"/>
<organism evidence="1">
    <name type="scientific">uncultured Sphingopyxis sp</name>
    <dbReference type="NCBI Taxonomy" id="310581"/>
    <lineage>
        <taxon>Bacteria</taxon>
        <taxon>Pseudomonadati</taxon>
        <taxon>Pseudomonadota</taxon>
        <taxon>Alphaproteobacteria</taxon>
        <taxon>Sphingomonadales</taxon>
        <taxon>Sphingomonadaceae</taxon>
        <taxon>Sphingopyxis</taxon>
        <taxon>environmental samples</taxon>
    </lineage>
</organism>
<protein>
    <submittedName>
        <fullName evidence="1">Uncharacterized protein</fullName>
    </submittedName>
</protein>
<evidence type="ECO:0000313" key="1">
    <source>
        <dbReference type="EMBL" id="SBV33232.1"/>
    </source>
</evidence>
<accession>A0A1Y5PT83</accession>
<reference evidence="1" key="1">
    <citation type="submission" date="2016-03" db="EMBL/GenBank/DDBJ databases">
        <authorList>
            <person name="Ploux O."/>
        </authorList>
    </citation>
    <scope>NUCLEOTIDE SEQUENCE</scope>
    <source>
        <strain evidence="1">UC10</strain>
    </source>
</reference>